<feature type="transmembrane region" description="Helical" evidence="5">
    <location>
        <begin position="265"/>
        <end position="290"/>
    </location>
</feature>
<feature type="transmembrane region" description="Helical" evidence="5">
    <location>
        <begin position="317"/>
        <end position="337"/>
    </location>
</feature>
<comment type="subcellular location">
    <subcellularLocation>
        <location evidence="1">Membrane</location>
        <topology evidence="1">Multi-pass membrane protein</topology>
    </subcellularLocation>
</comment>
<proteinExistence type="predicted"/>
<dbReference type="Gene3D" id="1.20.1740.10">
    <property type="entry name" value="Amino acid/polyamine transporter I"/>
    <property type="match status" value="1"/>
</dbReference>
<dbReference type="RefSeq" id="WP_039286500.1">
    <property type="nucleotide sequence ID" value="NZ_JTDI01000005.1"/>
</dbReference>
<feature type="transmembrane region" description="Helical" evidence="5">
    <location>
        <begin position="154"/>
        <end position="173"/>
    </location>
</feature>
<reference evidence="7 8" key="1">
    <citation type="submission" date="2014-10" db="EMBL/GenBank/DDBJ databases">
        <title>Genome sequence of Novosphingobium malaysiense MUSC 273(T).</title>
        <authorList>
            <person name="Lee L.-H."/>
        </authorList>
    </citation>
    <scope>NUCLEOTIDE SEQUENCE [LARGE SCALE GENOMIC DNA]</scope>
    <source>
        <strain evidence="7 8">MUSC 273</strain>
    </source>
</reference>
<feature type="transmembrane region" description="Helical" evidence="5">
    <location>
        <begin position="411"/>
        <end position="428"/>
    </location>
</feature>
<comment type="caution">
    <text evidence="7">The sequence shown here is derived from an EMBL/GenBank/DDBJ whole genome shotgun (WGS) entry which is preliminary data.</text>
</comment>
<dbReference type="GO" id="GO:0055085">
    <property type="term" value="P:transmembrane transport"/>
    <property type="evidence" value="ECO:0007669"/>
    <property type="project" value="InterPro"/>
</dbReference>
<keyword evidence="4 5" id="KW-0472">Membrane</keyword>
<feature type="transmembrane region" description="Helical" evidence="5">
    <location>
        <begin position="128"/>
        <end position="147"/>
    </location>
</feature>
<evidence type="ECO:0000256" key="3">
    <source>
        <dbReference type="ARBA" id="ARBA00022989"/>
    </source>
</evidence>
<evidence type="ECO:0000313" key="8">
    <source>
        <dbReference type="Proteomes" id="UP000031057"/>
    </source>
</evidence>
<protein>
    <submittedName>
        <fullName evidence="7">Amino acid permease</fullName>
    </submittedName>
</protein>
<dbReference type="InterPro" id="IPR050367">
    <property type="entry name" value="APC_superfamily"/>
</dbReference>
<keyword evidence="8" id="KW-1185">Reference proteome</keyword>
<feature type="transmembrane region" description="Helical" evidence="5">
    <location>
        <begin position="47"/>
        <end position="67"/>
    </location>
</feature>
<dbReference type="PANTHER" id="PTHR42770">
    <property type="entry name" value="AMINO ACID TRANSPORTER-RELATED"/>
    <property type="match status" value="1"/>
</dbReference>
<dbReference type="PANTHER" id="PTHR42770:SF7">
    <property type="entry name" value="MEMBRANE PROTEIN"/>
    <property type="match status" value="1"/>
</dbReference>
<evidence type="ECO:0000256" key="2">
    <source>
        <dbReference type="ARBA" id="ARBA00022692"/>
    </source>
</evidence>
<keyword evidence="2 5" id="KW-0812">Transmembrane</keyword>
<evidence type="ECO:0000259" key="6">
    <source>
        <dbReference type="Pfam" id="PF00324"/>
    </source>
</evidence>
<dbReference type="PIRSF" id="PIRSF006060">
    <property type="entry name" value="AA_transporter"/>
    <property type="match status" value="1"/>
</dbReference>
<feature type="transmembrane region" description="Helical" evidence="5">
    <location>
        <begin position="385"/>
        <end position="405"/>
    </location>
</feature>
<keyword evidence="3 5" id="KW-1133">Transmembrane helix</keyword>
<dbReference type="EMBL" id="JTDI01000005">
    <property type="protein sequence ID" value="KHK90303.1"/>
    <property type="molecule type" value="Genomic_DNA"/>
</dbReference>
<dbReference type="AlphaFoldDB" id="A0A0B1ZM79"/>
<feature type="domain" description="Amino acid permease/ SLC12A" evidence="6">
    <location>
        <begin position="17"/>
        <end position="367"/>
    </location>
</feature>
<dbReference type="Proteomes" id="UP000031057">
    <property type="component" value="Unassembled WGS sequence"/>
</dbReference>
<evidence type="ECO:0000313" key="7">
    <source>
        <dbReference type="EMBL" id="KHK90303.1"/>
    </source>
</evidence>
<evidence type="ECO:0000256" key="4">
    <source>
        <dbReference type="ARBA" id="ARBA00023136"/>
    </source>
</evidence>
<evidence type="ECO:0000256" key="5">
    <source>
        <dbReference type="SAM" id="Phobius"/>
    </source>
</evidence>
<name>A0A0B1ZM79_9SPHN</name>
<feature type="transmembrane region" description="Helical" evidence="5">
    <location>
        <begin position="12"/>
        <end position="35"/>
    </location>
</feature>
<accession>A0A0B1ZM79</accession>
<dbReference type="GO" id="GO:0016020">
    <property type="term" value="C:membrane"/>
    <property type="evidence" value="ECO:0007669"/>
    <property type="project" value="UniProtKB-SubCell"/>
</dbReference>
<feature type="transmembrane region" description="Helical" evidence="5">
    <location>
        <begin position="224"/>
        <end position="245"/>
    </location>
</feature>
<gene>
    <name evidence="7" type="ORF">LK12_16935</name>
</gene>
<dbReference type="STRING" id="1348853.LK12_16935"/>
<feature type="transmembrane region" description="Helical" evidence="5">
    <location>
        <begin position="88"/>
        <end position="116"/>
    </location>
</feature>
<dbReference type="Pfam" id="PF00324">
    <property type="entry name" value="AA_permease"/>
    <property type="match status" value="1"/>
</dbReference>
<sequence>MSKAPPKTLRKGIGLWGVVSMGLGTAVGVSIFSAVSPATALAGPGMLLSVAVAALPMYLIAVSYAYLGSADPVSGASFVWPSRYLHPTLGFFIAWMRIIANMGAMVVLALVLVRYVSMLVPLPVKPTMFAILVLALMANLFGVHVAARAQTLMIGALVVLFAIFALWGGFAAAEPPRLEPFLPNGLQGVVAAAPLLMGLFFGIEAATEAGAEVAEGRRNIPLGIALAIGSATVLYSAVAFVALAVLGPETLAGSKAPILDTAKAFMGPLAVPVIVLAAIVAIGTSLNAIFTMFSRSLFAMAEAGALPRALARIHPRWHVPHMALLAVFAIGCAGLLLPMELTFLFLAVNIPNLAKYASICLCAMRVARGRDDLHESAAFRPGQGHMALLGGAGALCAAALVFVGLEADWRPYVLLLVWGCVGAVWYAFRKYADTTQTD</sequence>
<organism evidence="7 8">
    <name type="scientific">Novosphingobium malaysiense</name>
    <dbReference type="NCBI Taxonomy" id="1348853"/>
    <lineage>
        <taxon>Bacteria</taxon>
        <taxon>Pseudomonadati</taxon>
        <taxon>Pseudomonadota</taxon>
        <taxon>Alphaproteobacteria</taxon>
        <taxon>Sphingomonadales</taxon>
        <taxon>Sphingomonadaceae</taxon>
        <taxon>Novosphingobium</taxon>
    </lineage>
</organism>
<feature type="transmembrane region" description="Helical" evidence="5">
    <location>
        <begin position="185"/>
        <end position="203"/>
    </location>
</feature>
<dbReference type="InterPro" id="IPR004841">
    <property type="entry name" value="AA-permease/SLC12A_dom"/>
</dbReference>
<evidence type="ECO:0000256" key="1">
    <source>
        <dbReference type="ARBA" id="ARBA00004141"/>
    </source>
</evidence>